<dbReference type="Gene3D" id="4.10.960.10">
    <property type="entry name" value="Ribosomal protein L3, domain 3"/>
    <property type="match status" value="1"/>
</dbReference>
<evidence type="ECO:0000256" key="7">
    <source>
        <dbReference type="ARBA" id="ARBA00022553"/>
    </source>
</evidence>
<reference evidence="18" key="2">
    <citation type="submission" date="2025-09" db="UniProtKB">
        <authorList>
            <consortium name="Ensembl"/>
        </authorList>
    </citation>
    <scope>IDENTIFICATION</scope>
</reference>
<dbReference type="PANTHER" id="PTHR11363:SF4">
    <property type="entry name" value="LARGE RIBOSOMAL SUBUNIT PROTEIN UL3"/>
    <property type="match status" value="1"/>
</dbReference>
<dbReference type="GeneTree" id="ENSGT00390000017606"/>
<keyword evidence="7" id="KW-0597">Phosphoprotein</keyword>
<dbReference type="InterPro" id="IPR045077">
    <property type="entry name" value="L3_arc_euk"/>
</dbReference>
<dbReference type="FunFam" id="4.10.960.10:FF:000002">
    <property type="entry name" value="60S ribosomal protein L3"/>
    <property type="match status" value="1"/>
</dbReference>
<name>A0A8C8YYR7_PROSS</name>
<dbReference type="GO" id="GO:0003735">
    <property type="term" value="F:structural constituent of ribosome"/>
    <property type="evidence" value="ECO:0007669"/>
    <property type="project" value="InterPro"/>
</dbReference>
<dbReference type="Proteomes" id="UP000694414">
    <property type="component" value="Unplaced"/>
</dbReference>
<evidence type="ECO:0000256" key="10">
    <source>
        <dbReference type="ARBA" id="ARBA00022990"/>
    </source>
</evidence>
<dbReference type="Gene3D" id="3.30.1430.10">
    <property type="match status" value="1"/>
</dbReference>
<dbReference type="SUPFAM" id="SSF50447">
    <property type="entry name" value="Translation proteins"/>
    <property type="match status" value="1"/>
</dbReference>
<dbReference type="AlphaFoldDB" id="A0A8C8YYR7"/>
<keyword evidence="11" id="KW-0539">Nucleus</keyword>
<sequence>MSHRKFSAPRHGSLGFLPRKRSSRHCGKVKSFPKDDPSKPVHLTAFLGYKAGMTHIVREVDRPGSKVNKKEVVEAVTIVETPPMVVVGIVGYVETPRGLRTFKTIFAEHISDECKRRFYKNWHKSKKAFTKYCKKWQDEDGKKQLEKDFSSMKKYCQAFASLPTPRCACAHLTEIQVNGGTAAEKLDWARERLEQQVPVNQVFGQDEMIDVIRVTKGKGYKGVTSRWHTKKLPRKTHRRLCKVACIGAWHPARVAFSVARAGQKGYHHRTEIDKKIYKIGQGYLIKDGKLIKNNASTDYDLSDKSINPLGGFVHYGEVTNDFVMLKGCGVGTKKRVLTLRKALLVQTKRRALEKTDLKFIDTTSKFGHGRSQTMEEKKAFMGPLKKDQIAKEEGA</sequence>
<dbReference type="Ensembl" id="ENSPSMT00000010894.1">
    <property type="protein sequence ID" value="ENSPSMP00000009287.1"/>
    <property type="gene ID" value="ENSPSMG00000006815.1"/>
</dbReference>
<keyword evidence="9" id="KW-0689">Ribosomal protein</keyword>
<evidence type="ECO:0000256" key="15">
    <source>
        <dbReference type="ARBA" id="ARBA00035354"/>
    </source>
</evidence>
<evidence type="ECO:0000256" key="3">
    <source>
        <dbReference type="ARBA" id="ARBA00006540"/>
    </source>
</evidence>
<dbReference type="PANTHER" id="PTHR11363">
    <property type="entry name" value="60S RIBOSOMAL PROTEIN L3-RELATED"/>
    <property type="match status" value="1"/>
</dbReference>
<comment type="function">
    <text evidence="13">Component of the large ribosomal subunit. The ribosome is a large ribonucleoprotein complex responsible for the synthesis of proteins in the cell.</text>
</comment>
<protein>
    <recommendedName>
        <fullName evidence="14">Large ribosomal subunit protein uL3</fullName>
    </recommendedName>
    <alternativeName>
        <fullName evidence="15">60S ribosomal protein L3</fullName>
    </alternativeName>
</protein>
<evidence type="ECO:0000256" key="2">
    <source>
        <dbReference type="ARBA" id="ARBA00004604"/>
    </source>
</evidence>
<proteinExistence type="inferred from homology"/>
<comment type="subcellular location">
    <subcellularLocation>
        <location evidence="1">Cytoplasm</location>
    </subcellularLocation>
    <subcellularLocation>
        <location evidence="2">Nucleus</location>
        <location evidence="2">Nucleolus</location>
    </subcellularLocation>
</comment>
<evidence type="ECO:0000256" key="1">
    <source>
        <dbReference type="ARBA" id="ARBA00004496"/>
    </source>
</evidence>
<evidence type="ECO:0000256" key="9">
    <source>
        <dbReference type="ARBA" id="ARBA00022980"/>
    </source>
</evidence>
<evidence type="ECO:0000256" key="11">
    <source>
        <dbReference type="ARBA" id="ARBA00023242"/>
    </source>
</evidence>
<organism evidence="18 19">
    <name type="scientific">Prolemur simus</name>
    <name type="common">Greater bamboo lemur</name>
    <name type="synonym">Hapalemur simus</name>
    <dbReference type="NCBI Taxonomy" id="1328070"/>
    <lineage>
        <taxon>Eukaryota</taxon>
        <taxon>Metazoa</taxon>
        <taxon>Chordata</taxon>
        <taxon>Craniata</taxon>
        <taxon>Vertebrata</taxon>
        <taxon>Euteleostomi</taxon>
        <taxon>Mammalia</taxon>
        <taxon>Eutheria</taxon>
        <taxon>Euarchontoglires</taxon>
        <taxon>Primates</taxon>
        <taxon>Strepsirrhini</taxon>
        <taxon>Lemuriformes</taxon>
        <taxon>Lemuridae</taxon>
        <taxon>Prolemur</taxon>
    </lineage>
</organism>
<accession>A0A8C8YYR7</accession>
<dbReference type="GO" id="GO:0006412">
    <property type="term" value="P:translation"/>
    <property type="evidence" value="ECO:0007669"/>
    <property type="project" value="InterPro"/>
</dbReference>
<evidence type="ECO:0000256" key="8">
    <source>
        <dbReference type="ARBA" id="ARBA00022843"/>
    </source>
</evidence>
<comment type="similarity">
    <text evidence="3">Belongs to the universal ribosomal protein uL3 family.</text>
</comment>
<dbReference type="InterPro" id="IPR044892">
    <property type="entry name" value="Ribosomal_L3_dom_3_arc_sf"/>
</dbReference>
<keyword evidence="6" id="KW-1017">Isopeptide bond</keyword>
<keyword evidence="10" id="KW-0007">Acetylation</keyword>
<feature type="region of interest" description="Disordered" evidence="17">
    <location>
        <begin position="1"/>
        <end position="36"/>
    </location>
</feature>
<keyword evidence="19" id="KW-1185">Reference proteome</keyword>
<evidence type="ECO:0000313" key="19">
    <source>
        <dbReference type="Proteomes" id="UP000694414"/>
    </source>
</evidence>
<evidence type="ECO:0000256" key="13">
    <source>
        <dbReference type="ARBA" id="ARBA00034092"/>
    </source>
</evidence>
<dbReference type="GO" id="GO:0005730">
    <property type="term" value="C:nucleolus"/>
    <property type="evidence" value="ECO:0007669"/>
    <property type="project" value="UniProtKB-SubCell"/>
</dbReference>
<evidence type="ECO:0000256" key="16">
    <source>
        <dbReference type="ARBA" id="ARBA00046482"/>
    </source>
</evidence>
<evidence type="ECO:0000256" key="4">
    <source>
        <dbReference type="ARBA" id="ARBA00022481"/>
    </source>
</evidence>
<reference evidence="18" key="1">
    <citation type="submission" date="2025-08" db="UniProtKB">
        <authorList>
            <consortium name="Ensembl"/>
        </authorList>
    </citation>
    <scope>IDENTIFICATION</scope>
</reference>
<evidence type="ECO:0000256" key="17">
    <source>
        <dbReference type="SAM" id="MobiDB-lite"/>
    </source>
</evidence>
<dbReference type="FunFam" id="3.30.1430.10:FF:000001">
    <property type="entry name" value="60S ribosomal protein L3"/>
    <property type="match status" value="1"/>
</dbReference>
<evidence type="ECO:0000313" key="18">
    <source>
        <dbReference type="Ensembl" id="ENSPSMP00000009287.1"/>
    </source>
</evidence>
<dbReference type="FunFam" id="2.40.30.10:FF:000079">
    <property type="entry name" value="60S ribosomal protein L3"/>
    <property type="match status" value="1"/>
</dbReference>
<evidence type="ECO:0000256" key="14">
    <source>
        <dbReference type="ARBA" id="ARBA00035243"/>
    </source>
</evidence>
<keyword evidence="5" id="KW-0963">Cytoplasm</keyword>
<dbReference type="Pfam" id="PF00297">
    <property type="entry name" value="Ribosomal_L3"/>
    <property type="match status" value="1"/>
</dbReference>
<keyword evidence="4" id="KW-0488">Methylation</keyword>
<feature type="compositionally biased region" description="Basic residues" evidence="17">
    <location>
        <begin position="18"/>
        <end position="28"/>
    </location>
</feature>
<dbReference type="InterPro" id="IPR000597">
    <property type="entry name" value="Ribosomal_uL3"/>
</dbReference>
<dbReference type="Gene3D" id="2.40.30.10">
    <property type="entry name" value="Translation factors"/>
    <property type="match status" value="1"/>
</dbReference>
<evidence type="ECO:0000256" key="5">
    <source>
        <dbReference type="ARBA" id="ARBA00022490"/>
    </source>
</evidence>
<keyword evidence="8" id="KW-0832">Ubl conjugation</keyword>
<dbReference type="FunFam" id="4.10.960.10:FF:000004">
    <property type="entry name" value="60S ribosomal protein L3"/>
    <property type="match status" value="1"/>
</dbReference>
<dbReference type="FunFam" id="2.40.30.10:FF:000351">
    <property type="entry name" value="Ribosomal protein L3"/>
    <property type="match status" value="1"/>
</dbReference>
<comment type="subunit">
    <text evidence="16">Component of the large ribosomal subunit. Interacts with DHX33.</text>
</comment>
<dbReference type="GO" id="GO:0003723">
    <property type="term" value="F:RNA binding"/>
    <property type="evidence" value="ECO:0007669"/>
    <property type="project" value="TreeGrafter"/>
</dbReference>
<evidence type="ECO:0000256" key="12">
    <source>
        <dbReference type="ARBA" id="ARBA00023274"/>
    </source>
</evidence>
<dbReference type="InterPro" id="IPR009000">
    <property type="entry name" value="Transl_B-barrel_sf"/>
</dbReference>
<keyword evidence="12" id="KW-0687">Ribonucleoprotein</keyword>
<evidence type="ECO:0000256" key="6">
    <source>
        <dbReference type="ARBA" id="ARBA00022499"/>
    </source>
</evidence>
<dbReference type="GO" id="GO:0022625">
    <property type="term" value="C:cytosolic large ribosomal subunit"/>
    <property type="evidence" value="ECO:0007669"/>
    <property type="project" value="TreeGrafter"/>
</dbReference>